<comment type="caution">
    <text evidence="2">The sequence shown here is derived from an EMBL/GenBank/DDBJ whole genome shotgun (WGS) entry which is preliminary data.</text>
</comment>
<dbReference type="RefSeq" id="WP_051065202.1">
    <property type="nucleotide sequence ID" value="NZ_JAHBOJ010000038.1"/>
</dbReference>
<keyword evidence="3" id="KW-1185">Reference proteome</keyword>
<reference evidence="2 3" key="1">
    <citation type="submission" date="2021-05" db="EMBL/GenBank/DDBJ databases">
        <title>Draft Genome Sequences of Clinical Respiratory Isolates of Mycobacterium goodii Recovered in Ireland.</title>
        <authorList>
            <person name="Flanagan P.R."/>
            <person name="Mok S."/>
            <person name="Roycroft E."/>
            <person name="Rogers T.R."/>
            <person name="Fitzgibbon M."/>
        </authorList>
    </citation>
    <scope>NUCLEOTIDE SEQUENCE [LARGE SCALE GENOMIC DNA]</scope>
    <source>
        <strain evidence="2 3">14IE55</strain>
    </source>
</reference>
<gene>
    <name evidence="2" type="ORF">KL859_10575</name>
</gene>
<protein>
    <recommendedName>
        <fullName evidence="4">ESX-1 secretion-associated protein EspH</fullName>
    </recommendedName>
</protein>
<evidence type="ECO:0008006" key="4">
    <source>
        <dbReference type="Google" id="ProtNLM"/>
    </source>
</evidence>
<accession>A0ABS6HN07</accession>
<dbReference type="EMBL" id="JAHBOM010000007">
    <property type="protein sequence ID" value="MBU8823315.1"/>
    <property type="molecule type" value="Genomic_DNA"/>
</dbReference>
<name>A0ABS6HN07_MYCGD</name>
<feature type="region of interest" description="Disordered" evidence="1">
    <location>
        <begin position="1"/>
        <end position="33"/>
    </location>
</feature>
<evidence type="ECO:0000313" key="3">
    <source>
        <dbReference type="Proteomes" id="UP000696413"/>
    </source>
</evidence>
<dbReference type="Proteomes" id="UP000696413">
    <property type="component" value="Unassembled WGS sequence"/>
</dbReference>
<sequence>MTSDWSQVPDEWGDDEHPCIDDESQLDGLPGFSGFAQVFEDSDDAEDWPTGSGLDRERCGAAESTIQTLLVNASDPSGSVSATALIGGRITKIELAPQVTKMGEADLAREIVSVCRLTSRQAEAAHHHLIASLMCGLGHDPVSTRAFLEHTVGLPSPQTVRDEKARVLAAYYSDHD</sequence>
<organism evidence="2 3">
    <name type="scientific">Mycolicibacterium goodii</name>
    <name type="common">Mycobacterium goodii</name>
    <dbReference type="NCBI Taxonomy" id="134601"/>
    <lineage>
        <taxon>Bacteria</taxon>
        <taxon>Bacillati</taxon>
        <taxon>Actinomycetota</taxon>
        <taxon>Actinomycetes</taxon>
        <taxon>Mycobacteriales</taxon>
        <taxon>Mycobacteriaceae</taxon>
        <taxon>Mycolicibacterium</taxon>
    </lineage>
</organism>
<proteinExistence type="predicted"/>
<evidence type="ECO:0000256" key="1">
    <source>
        <dbReference type="SAM" id="MobiDB-lite"/>
    </source>
</evidence>
<evidence type="ECO:0000313" key="2">
    <source>
        <dbReference type="EMBL" id="MBU8823315.1"/>
    </source>
</evidence>